<feature type="transmembrane region" description="Helical" evidence="1">
    <location>
        <begin position="49"/>
        <end position="68"/>
    </location>
</feature>
<reference evidence="2" key="1">
    <citation type="submission" date="2021-01" db="EMBL/GenBank/DDBJ databases">
        <authorList>
            <consortium name="Genoscope - CEA"/>
            <person name="William W."/>
        </authorList>
    </citation>
    <scope>NUCLEOTIDE SEQUENCE</scope>
</reference>
<dbReference type="AlphaFoldDB" id="A0A817AQ70"/>
<keyword evidence="1" id="KW-0812">Transmembrane</keyword>
<keyword evidence="1" id="KW-0472">Membrane</keyword>
<sequence length="72" mass="8370">MDPNKAEMSRLEALPQGLLGEIATTKKKKKKKKKLPQQPVHARNYTSHLFFFPIIPLILGLPSSHHWLRNHY</sequence>
<organism evidence="2">
    <name type="scientific">Brassica napus</name>
    <name type="common">Rape</name>
    <dbReference type="NCBI Taxonomy" id="3708"/>
    <lineage>
        <taxon>Eukaryota</taxon>
        <taxon>Viridiplantae</taxon>
        <taxon>Streptophyta</taxon>
        <taxon>Embryophyta</taxon>
        <taxon>Tracheophyta</taxon>
        <taxon>Spermatophyta</taxon>
        <taxon>Magnoliopsida</taxon>
        <taxon>eudicotyledons</taxon>
        <taxon>Gunneridae</taxon>
        <taxon>Pentapetalae</taxon>
        <taxon>rosids</taxon>
        <taxon>malvids</taxon>
        <taxon>Brassicales</taxon>
        <taxon>Brassicaceae</taxon>
        <taxon>Brassiceae</taxon>
        <taxon>Brassica</taxon>
    </lineage>
</organism>
<protein>
    <submittedName>
        <fullName evidence="2">(rape) hypothetical protein</fullName>
    </submittedName>
</protein>
<gene>
    <name evidence="2" type="ORF">DARMORV10_A04P22920.1</name>
</gene>
<name>A0A817AQ70_BRANA</name>
<dbReference type="Proteomes" id="UP001295469">
    <property type="component" value="Chromosome A04"/>
</dbReference>
<evidence type="ECO:0000256" key="1">
    <source>
        <dbReference type="SAM" id="Phobius"/>
    </source>
</evidence>
<proteinExistence type="predicted"/>
<evidence type="ECO:0000313" key="2">
    <source>
        <dbReference type="EMBL" id="CAF2285127.1"/>
    </source>
</evidence>
<dbReference type="EMBL" id="HG994358">
    <property type="protein sequence ID" value="CAF2285127.1"/>
    <property type="molecule type" value="Genomic_DNA"/>
</dbReference>
<accession>A0A817AQ70</accession>
<keyword evidence="1" id="KW-1133">Transmembrane helix</keyword>